<evidence type="ECO:0000256" key="4">
    <source>
        <dbReference type="ARBA" id="ARBA00022840"/>
    </source>
</evidence>
<dbReference type="InterPro" id="IPR013783">
    <property type="entry name" value="Ig-like_fold"/>
</dbReference>
<gene>
    <name evidence="9" type="ORF">TRITD_1Av1G000360</name>
</gene>
<dbReference type="EMBL" id="LT934111">
    <property type="protein sequence ID" value="VAH00009.1"/>
    <property type="molecule type" value="Genomic_DNA"/>
</dbReference>
<proteinExistence type="predicted"/>
<dbReference type="Gene3D" id="2.130.10.10">
    <property type="entry name" value="YVTN repeat-like/Quinoprotein amine dehydrogenase"/>
    <property type="match status" value="1"/>
</dbReference>
<dbReference type="PROSITE" id="PS50011">
    <property type="entry name" value="PROTEIN_KINASE_DOM"/>
    <property type="match status" value="1"/>
</dbReference>
<evidence type="ECO:0000313" key="10">
    <source>
        <dbReference type="Proteomes" id="UP000324705"/>
    </source>
</evidence>
<dbReference type="InterPro" id="IPR000719">
    <property type="entry name" value="Prot_kinase_dom"/>
</dbReference>
<dbReference type="Gene3D" id="1.10.510.10">
    <property type="entry name" value="Transferase(Phosphotransferase) domain 1"/>
    <property type="match status" value="1"/>
</dbReference>
<evidence type="ECO:0000313" key="9">
    <source>
        <dbReference type="EMBL" id="VAH00009.1"/>
    </source>
</evidence>
<dbReference type="SUPFAM" id="SSF49354">
    <property type="entry name" value="PapD-like"/>
    <property type="match status" value="1"/>
</dbReference>
<feature type="repeat" description="WD" evidence="5">
    <location>
        <begin position="585"/>
        <end position="617"/>
    </location>
</feature>
<keyword evidence="1" id="KW-0808">Transferase</keyword>
<dbReference type="InterPro" id="IPR001680">
    <property type="entry name" value="WD40_rpt"/>
</dbReference>
<evidence type="ECO:0000256" key="6">
    <source>
        <dbReference type="PROSITE-ProRule" id="PRU10141"/>
    </source>
</evidence>
<dbReference type="PROSITE" id="PS50294">
    <property type="entry name" value="WD_REPEATS_REGION"/>
    <property type="match status" value="2"/>
</dbReference>
<organism evidence="9 10">
    <name type="scientific">Triticum turgidum subsp. durum</name>
    <name type="common">Durum wheat</name>
    <name type="synonym">Triticum durum</name>
    <dbReference type="NCBI Taxonomy" id="4567"/>
    <lineage>
        <taxon>Eukaryota</taxon>
        <taxon>Viridiplantae</taxon>
        <taxon>Streptophyta</taxon>
        <taxon>Embryophyta</taxon>
        <taxon>Tracheophyta</taxon>
        <taxon>Spermatophyta</taxon>
        <taxon>Magnoliopsida</taxon>
        <taxon>Liliopsida</taxon>
        <taxon>Poales</taxon>
        <taxon>Poaceae</taxon>
        <taxon>BOP clade</taxon>
        <taxon>Pooideae</taxon>
        <taxon>Triticodae</taxon>
        <taxon>Triticeae</taxon>
        <taxon>Triticinae</taxon>
        <taxon>Triticum</taxon>
    </lineage>
</organism>
<feature type="binding site" evidence="6">
    <location>
        <position position="83"/>
    </location>
    <ligand>
        <name>ATP</name>
        <dbReference type="ChEBI" id="CHEBI:30616"/>
    </ligand>
</feature>
<evidence type="ECO:0000256" key="5">
    <source>
        <dbReference type="PROSITE-ProRule" id="PRU00221"/>
    </source>
</evidence>
<dbReference type="Proteomes" id="UP000324705">
    <property type="component" value="Chromosome 1A"/>
</dbReference>
<feature type="domain" description="Protein kinase" evidence="8">
    <location>
        <begin position="55"/>
        <end position="348"/>
    </location>
</feature>
<dbReference type="FunFam" id="1.10.510.10:FF:000870">
    <property type="entry name" value="OSJNBa0016N04.16-like protein"/>
    <property type="match status" value="1"/>
</dbReference>
<dbReference type="PROSITE" id="PS50082">
    <property type="entry name" value="WD_REPEATS_2"/>
    <property type="match status" value="2"/>
</dbReference>
<feature type="repeat" description="WD" evidence="5">
    <location>
        <begin position="628"/>
        <end position="670"/>
    </location>
</feature>
<dbReference type="Pfam" id="PF00400">
    <property type="entry name" value="WD40"/>
    <property type="match status" value="2"/>
</dbReference>
<dbReference type="InterPro" id="IPR008962">
    <property type="entry name" value="PapD-like_sf"/>
</dbReference>
<evidence type="ECO:0000259" key="8">
    <source>
        <dbReference type="PROSITE" id="PS50011"/>
    </source>
</evidence>
<keyword evidence="10" id="KW-1185">Reference proteome</keyword>
<dbReference type="InterPro" id="IPR015943">
    <property type="entry name" value="WD40/YVTN_repeat-like_dom_sf"/>
</dbReference>
<dbReference type="PANTHER" id="PTHR45707">
    <property type="entry name" value="C2 CALCIUM/LIPID-BINDING PLANT PHOSPHORIBOSYLTRANSFERASE FAMILY PROTEIN"/>
    <property type="match status" value="1"/>
</dbReference>
<dbReference type="InterPro" id="IPR008271">
    <property type="entry name" value="Ser/Thr_kinase_AS"/>
</dbReference>
<keyword evidence="3" id="KW-0418">Kinase</keyword>
<keyword evidence="5" id="KW-0853">WD repeat</keyword>
<dbReference type="SMART" id="SM00320">
    <property type="entry name" value="WD40"/>
    <property type="match status" value="2"/>
</dbReference>
<dbReference type="InterPro" id="IPR011009">
    <property type="entry name" value="Kinase-like_dom_sf"/>
</dbReference>
<dbReference type="InterPro" id="IPR017441">
    <property type="entry name" value="Protein_kinase_ATP_BS"/>
</dbReference>
<dbReference type="GO" id="GO:0004672">
    <property type="term" value="F:protein kinase activity"/>
    <property type="evidence" value="ECO:0007669"/>
    <property type="project" value="InterPro"/>
</dbReference>
<dbReference type="InterPro" id="IPR036322">
    <property type="entry name" value="WD40_repeat_dom_sf"/>
</dbReference>
<evidence type="ECO:0000256" key="1">
    <source>
        <dbReference type="ARBA" id="ARBA00022679"/>
    </source>
</evidence>
<evidence type="ECO:0000256" key="3">
    <source>
        <dbReference type="ARBA" id="ARBA00022777"/>
    </source>
</evidence>
<dbReference type="GO" id="GO:0005524">
    <property type="term" value="F:ATP binding"/>
    <property type="evidence" value="ECO:0007669"/>
    <property type="project" value="UniProtKB-UniRule"/>
</dbReference>
<keyword evidence="2 6" id="KW-0547">Nucleotide-binding</keyword>
<evidence type="ECO:0000256" key="2">
    <source>
        <dbReference type="ARBA" id="ARBA00022741"/>
    </source>
</evidence>
<feature type="region of interest" description="Disordered" evidence="7">
    <location>
        <begin position="20"/>
        <end position="49"/>
    </location>
</feature>
<dbReference type="SUPFAM" id="SSF50978">
    <property type="entry name" value="WD40 repeat-like"/>
    <property type="match status" value="1"/>
</dbReference>
<dbReference type="AlphaFoldDB" id="A0A9R0PU85"/>
<dbReference type="PROSITE" id="PS00107">
    <property type="entry name" value="PROTEIN_KINASE_ATP"/>
    <property type="match status" value="1"/>
</dbReference>
<dbReference type="Gramene" id="TRITD1Av1G000360.1">
    <property type="protein sequence ID" value="TRITD1Av1G000360.1"/>
    <property type="gene ID" value="TRITD1Av1G000360"/>
</dbReference>
<keyword evidence="4 6" id="KW-0067">ATP-binding</keyword>
<dbReference type="PANTHER" id="PTHR45707:SF76">
    <property type="entry name" value="PROTEIN KINASE DOMAIN-CONTAINING PROTEIN"/>
    <property type="match status" value="1"/>
</dbReference>
<dbReference type="Pfam" id="PF00069">
    <property type="entry name" value="Pkinase"/>
    <property type="match status" value="1"/>
</dbReference>
<name>A0A9R0PU85_TRITD</name>
<dbReference type="SUPFAM" id="SSF56112">
    <property type="entry name" value="Protein kinase-like (PK-like)"/>
    <property type="match status" value="1"/>
</dbReference>
<reference evidence="9 10" key="1">
    <citation type="submission" date="2017-09" db="EMBL/GenBank/DDBJ databases">
        <authorList>
            <consortium name="International Durum Wheat Genome Sequencing Consortium (IDWGSC)"/>
            <person name="Milanesi L."/>
        </authorList>
    </citation>
    <scope>NUCLEOTIDE SEQUENCE [LARGE SCALE GENOMIC DNA]</scope>
    <source>
        <strain evidence="10">cv. Svevo</strain>
    </source>
</reference>
<dbReference type="PROSITE" id="PS00108">
    <property type="entry name" value="PROTEIN_KINASE_ST"/>
    <property type="match status" value="1"/>
</dbReference>
<dbReference type="SMART" id="SM00220">
    <property type="entry name" value="S_TKc"/>
    <property type="match status" value="1"/>
</dbReference>
<accession>A0A9R0PU85</accession>
<dbReference type="Gene3D" id="2.60.40.10">
    <property type="entry name" value="Immunoglobulins"/>
    <property type="match status" value="1"/>
</dbReference>
<protein>
    <recommendedName>
        <fullName evidence="8">Protein kinase domain-containing protein</fullName>
    </recommendedName>
</protein>
<sequence>MSFCLPLSCRRTVFPRTMSSMDHHDTADPFSDYDQPAGSMDGDDMSSLKELTDGFSDERTLGTGAYGKVYMGVHEYGKKIAVKMFHDDTPTHVDGGHEQFQKVFSNLQRLRHQNIVKMLGYCYETQQKHMEYDMRKFLSEKTQRALCSEYMHNGELDKYLLYDKYKGDTWQTCYAIIKGICKGLKYLHEDLESPIYHLDLKPSNVLLDEKFVPKLADYGLSRLSGDEQTQIMKCSMGTIGYVPPEYIDENVISNKFDIFSLGAIIIKILAGPTSYSKRAEMSTQQFVELVHGNWRDKLHATSTYALEVYSEQVRSCIEIALSCVEADQCKRPSIGEIVDKLIQTETAINKMTQSPGTSMDQMGSCLLDASEKIGRELLGVHPLQLRFPFEPNKLIPCQLNLTNNSDEYVDFRCVPKNPKSFLNGLSRLHGSMLPNTSCIYVVTMEKHQQPPANMVTLDVILESWVGYRYTCGWGMDDYFSTGSQEDLSGCPVQKVTLKAVCEPASKMMASEGWHFVGNTIDGCASNEALERVMSLRPVKEPAPCAGDHWMLSAKFIAREEWFVAGDGYGYIHVLSSAMMDEITQFKAHTGWVESLAIHPSHPLVLSASNDSLIKLWNWETDWSCIQIFEAHSRNVQQIKFNPLDGNTFASASKDGTTKIWDLQTKKCIQELKGLQHMSGVNVGVIDGMQGHPVLITS</sequence>
<dbReference type="Gene3D" id="3.30.200.20">
    <property type="entry name" value="Phosphorylase Kinase, domain 1"/>
    <property type="match status" value="1"/>
</dbReference>
<evidence type="ECO:0000256" key="7">
    <source>
        <dbReference type="SAM" id="MobiDB-lite"/>
    </source>
</evidence>